<dbReference type="Gene3D" id="3.90.1200.10">
    <property type="match status" value="1"/>
</dbReference>
<dbReference type="PANTHER" id="PTHR21310">
    <property type="entry name" value="AMINOGLYCOSIDE PHOSPHOTRANSFERASE-RELATED-RELATED"/>
    <property type="match status" value="1"/>
</dbReference>
<evidence type="ECO:0000259" key="1">
    <source>
        <dbReference type="Pfam" id="PF01636"/>
    </source>
</evidence>
<reference evidence="2 3" key="1">
    <citation type="journal article" date="2018" name="PLoS Genet.">
        <title>Repeat elements organise 3D genome structure and mediate transcription in the filamentous fungus Epichloe festucae.</title>
        <authorList>
            <person name="Winter D.J."/>
            <person name="Ganley A.R.D."/>
            <person name="Young C.A."/>
            <person name="Liachko I."/>
            <person name="Schardl C.L."/>
            <person name="Dupont P.Y."/>
            <person name="Berry D."/>
            <person name="Ram A."/>
            <person name="Scott B."/>
            <person name="Cox M.P."/>
        </authorList>
    </citation>
    <scope>NUCLEOTIDE SEQUENCE [LARGE SCALE GENOMIC DNA]</scope>
    <source>
        <strain evidence="2 3">Fl1</strain>
    </source>
</reference>
<dbReference type="InterPro" id="IPR011009">
    <property type="entry name" value="Kinase-like_dom_sf"/>
</dbReference>
<proteinExistence type="predicted"/>
<dbReference type="SUPFAM" id="SSF56112">
    <property type="entry name" value="Protein kinase-like (PK-like)"/>
    <property type="match status" value="1"/>
</dbReference>
<dbReference type="InterPro" id="IPR051678">
    <property type="entry name" value="AGP_Transferase"/>
</dbReference>
<evidence type="ECO:0000313" key="3">
    <source>
        <dbReference type="Proteomes" id="UP000594364"/>
    </source>
</evidence>
<dbReference type="InterPro" id="IPR002575">
    <property type="entry name" value="Aminoglycoside_PTrfase"/>
</dbReference>
<dbReference type="AlphaFoldDB" id="A0A7S9KU56"/>
<dbReference type="EMBL" id="CP031388">
    <property type="protein sequence ID" value="QPH04229.1"/>
    <property type="molecule type" value="Genomic_DNA"/>
</dbReference>
<sequence length="321" mass="37246">MSRALLDPERAVSERPVLDLEIGEDKLEFLYAQMANILLQLSALEFPRIGSLVENEGDDSISIKGRPLIQNMNDLVVHTNMPPRILPSQTYDSADEWYIALADMHMAQLAFQHNDASDAGFRLFSEDFRPANVLLDKDLRVVGVVDWEFAYAAPAQFAFDPPWWLLLEEPEYWTGGYRAWMEAYEPRFRTFLRVLEAEEMKMTTANLARMANGMPQPVAGNSRQSLSERMRESWERRTWMLNYAGRKSWSFDYIWWKFLDERYFGPNENQDYQARLGLLSEAQRKAMESFVTYKMEEDGRNGKTATWADGHAANRLAELLI</sequence>
<dbReference type="Proteomes" id="UP000594364">
    <property type="component" value="Chromosome 4"/>
</dbReference>
<gene>
    <name evidence="2" type="ORF">C2857_001065</name>
</gene>
<protein>
    <recommendedName>
        <fullName evidence="1">Aminoglycoside phosphotransferase domain-containing protein</fullName>
    </recommendedName>
</protein>
<accession>A0A7S9KU56</accession>
<evidence type="ECO:0000313" key="2">
    <source>
        <dbReference type="EMBL" id="QPH04229.1"/>
    </source>
</evidence>
<dbReference type="Pfam" id="PF01636">
    <property type="entry name" value="APH"/>
    <property type="match status" value="1"/>
</dbReference>
<dbReference type="PANTHER" id="PTHR21310:SF37">
    <property type="entry name" value="AMINOGLYCOSIDE PHOSPHOTRANSFERASE DOMAIN-CONTAINING PROTEIN"/>
    <property type="match status" value="1"/>
</dbReference>
<feature type="domain" description="Aminoglycoside phosphotransferase" evidence="1">
    <location>
        <begin position="127"/>
        <end position="166"/>
    </location>
</feature>
<keyword evidence="3" id="KW-1185">Reference proteome</keyword>
<name>A0A7S9KU56_EPIFF</name>
<dbReference type="OrthoDB" id="5412996at2759"/>
<organism evidence="2 3">
    <name type="scientific">Epichloe festucae (strain Fl1)</name>
    <dbReference type="NCBI Taxonomy" id="877507"/>
    <lineage>
        <taxon>Eukaryota</taxon>
        <taxon>Fungi</taxon>
        <taxon>Dikarya</taxon>
        <taxon>Ascomycota</taxon>
        <taxon>Pezizomycotina</taxon>
        <taxon>Sordariomycetes</taxon>
        <taxon>Hypocreomycetidae</taxon>
        <taxon>Hypocreales</taxon>
        <taxon>Clavicipitaceae</taxon>
        <taxon>Epichloe</taxon>
    </lineage>
</organism>